<keyword evidence="2" id="KW-1185">Reference proteome</keyword>
<dbReference type="AlphaFoldDB" id="D7UX76"/>
<gene>
    <name evidence="1" type="ORF">HMPREF0556_10837</name>
</gene>
<dbReference type="HOGENOM" id="CLU_179889_0_0_9"/>
<dbReference type="RefSeq" id="WP_003757920.1">
    <property type="nucleotide sequence ID" value="NZ_GL538353.1"/>
</dbReference>
<reference evidence="1" key="1">
    <citation type="submission" date="2010-06" db="EMBL/GenBank/DDBJ databases">
        <authorList>
            <person name="Muzny D."/>
            <person name="Qin X."/>
            <person name="Buhay C."/>
            <person name="Dugan-Rocha S."/>
            <person name="Ding Y."/>
            <person name="Chen G."/>
            <person name="Hawes A."/>
            <person name="Holder M."/>
            <person name="Jhangiani S."/>
            <person name="Johnson A."/>
            <person name="Khan Z."/>
            <person name="Li Z."/>
            <person name="Liu W."/>
            <person name="Liu X."/>
            <person name="Perez L."/>
            <person name="Shen H."/>
            <person name="Wang Q."/>
            <person name="Watt J."/>
            <person name="Xi L."/>
            <person name="Xin Y."/>
            <person name="Zhou J."/>
            <person name="Deng J."/>
            <person name="Jiang H."/>
            <person name="Liu Y."/>
            <person name="Qu J."/>
            <person name="Song X.-Z."/>
            <person name="Zhang L."/>
            <person name="Villasana D."/>
            <person name="Johnson A."/>
            <person name="Liu J."/>
            <person name="Liyanage D."/>
            <person name="Lorensuhewa L."/>
            <person name="Robinson T."/>
            <person name="Song A."/>
            <person name="Song B.-B."/>
            <person name="Dinh H."/>
            <person name="Thornton R."/>
            <person name="Coyle M."/>
            <person name="Francisco L."/>
            <person name="Jackson L."/>
            <person name="Javaid M."/>
            <person name="Korchina V."/>
            <person name="Kovar C."/>
            <person name="Mata R."/>
            <person name="Mathew T."/>
            <person name="Ngo R."/>
            <person name="Nguyen L."/>
            <person name="Nguyen N."/>
            <person name="Okwuonu G."/>
            <person name="Ongeri F."/>
            <person name="Pham C."/>
            <person name="Simmons D."/>
            <person name="Wilczek-Boney K."/>
            <person name="Hale W."/>
            <person name="Jakkamsetti A."/>
            <person name="Pham P."/>
            <person name="Ruth R."/>
            <person name="San Lucas F."/>
            <person name="Warren J."/>
            <person name="Zhang J."/>
            <person name="Zhao Z."/>
            <person name="Zhou C."/>
            <person name="Zhu D."/>
            <person name="Lee S."/>
            <person name="Bess C."/>
            <person name="Blankenburg K."/>
            <person name="Forbes L."/>
            <person name="Fu Q."/>
            <person name="Gubbala S."/>
            <person name="Hirani K."/>
            <person name="Jayaseelan J.C."/>
            <person name="Lara F."/>
            <person name="Munidasa M."/>
            <person name="Palculict T."/>
            <person name="Patil S."/>
            <person name="Pu L.-L."/>
            <person name="Saada N."/>
            <person name="Tang L."/>
            <person name="Weissenberger G."/>
            <person name="Zhu Y."/>
            <person name="Hemphill L."/>
            <person name="Shang Y."/>
            <person name="Youmans B."/>
            <person name="Ayvaz T."/>
            <person name="Ross M."/>
            <person name="Santibanez J."/>
            <person name="Aqrawi P."/>
            <person name="Gross S."/>
            <person name="Joshi V."/>
            <person name="Fowler G."/>
            <person name="Nazareth L."/>
            <person name="Reid J."/>
            <person name="Worley K."/>
            <person name="Petrosino J."/>
            <person name="Highlander S."/>
            <person name="Gibbs R."/>
        </authorList>
    </citation>
    <scope>NUCLEOTIDE SEQUENCE [LARGE SCALE GENOMIC DNA]</scope>
    <source>
        <strain evidence="1">DSM 20601</strain>
    </source>
</reference>
<dbReference type="eggNOG" id="ENOG502ZU3C">
    <property type="taxonomic scope" value="Bacteria"/>
</dbReference>
<evidence type="ECO:0000313" key="1">
    <source>
        <dbReference type="EMBL" id="EFI84284.1"/>
    </source>
</evidence>
<name>D7UX76_LISGR</name>
<evidence type="ECO:0008006" key="3">
    <source>
        <dbReference type="Google" id="ProtNLM"/>
    </source>
</evidence>
<dbReference type="EMBL" id="ACCR02000003">
    <property type="protein sequence ID" value="EFI84284.1"/>
    <property type="molecule type" value="Genomic_DNA"/>
</dbReference>
<organism evidence="1 2">
    <name type="scientific">Listeria grayi DSM 20601</name>
    <dbReference type="NCBI Taxonomy" id="525367"/>
    <lineage>
        <taxon>Bacteria</taxon>
        <taxon>Bacillati</taxon>
        <taxon>Bacillota</taxon>
        <taxon>Bacilli</taxon>
        <taxon>Bacillales</taxon>
        <taxon>Listeriaceae</taxon>
        <taxon>Listeria</taxon>
    </lineage>
</organism>
<comment type="caution">
    <text evidence="1">The sequence shown here is derived from an EMBL/GenBank/DDBJ whole genome shotgun (WGS) entry which is preliminary data.</text>
</comment>
<dbReference type="STRING" id="525367.HMPREF0556_10837"/>
<evidence type="ECO:0000313" key="2">
    <source>
        <dbReference type="Proteomes" id="UP000010119"/>
    </source>
</evidence>
<proteinExistence type="predicted"/>
<dbReference type="Proteomes" id="UP000010119">
    <property type="component" value="Unassembled WGS sequence"/>
</dbReference>
<sequence>MIPFLEDSLKEIQKNTEKKMIHLFTASQANATSENRKLLIKEQKRNSVADLESNCKNYLDKFATSAKGKWVKKAQEAFKSIDKDFDNI</sequence>
<protein>
    <recommendedName>
        <fullName evidence="3">LXG domain-containing protein</fullName>
    </recommendedName>
</protein>
<accession>D7UX76</accession>